<dbReference type="PANTHER" id="PTHR43108">
    <property type="entry name" value="N-ACETYLGLUCOSAMINE-6-SULFATASE FAMILY MEMBER"/>
    <property type="match status" value="1"/>
</dbReference>
<evidence type="ECO:0000256" key="1">
    <source>
        <dbReference type="ARBA" id="ARBA00008779"/>
    </source>
</evidence>
<dbReference type="GO" id="GO:0016787">
    <property type="term" value="F:hydrolase activity"/>
    <property type="evidence" value="ECO:0007669"/>
    <property type="project" value="UniProtKB-KW"/>
</dbReference>
<dbReference type="Pfam" id="PF01663">
    <property type="entry name" value="Phosphodiest"/>
    <property type="match status" value="1"/>
</dbReference>
<reference evidence="6 7" key="1">
    <citation type="submission" date="2018-03" db="EMBL/GenBank/DDBJ databases">
        <title>Genomic Encyclopedia of Archaeal and Bacterial Type Strains, Phase II (KMG-II): from individual species to whole genera.</title>
        <authorList>
            <person name="Goeker M."/>
        </authorList>
    </citation>
    <scope>NUCLEOTIDE SEQUENCE [LARGE SCALE GENOMIC DNA]</scope>
    <source>
        <strain evidence="6 7">DSM 27267</strain>
    </source>
</reference>
<sequence>MNKSRLSTVALTSVGLGALSLFSACNQKAPAPKKPNIIFIMSDDHAYQAISAYDQKLIQTPNIDQIANQGARFDHCFVTNSLCSPSRAVILTGQYSHRTGARDNSFSMRIKPDITTFPMLLQKAGYQTAIVGKWHLLNKPKGFNYSSILIGQGNYYNPDFITNGDTARAHGYATDITMDKALNWLSNMRDKSSPFCLMIHNKAPHRDWLPDTTDFQEFSKDLPLPATLFDDYSGRGKAAHEQMMEIDKNMHLYNDLKYNASGPIPNDAPTDLRRELDRMDSAQRATVLKFYASEDAKVDTSKMTHREFVIWKYQRYVKDYLRCIRSVDRNVGRLLDYLKQAGLLDNTLIVYTSDQGMYLGEHGWFDKRFMYKQSFRTPLLMRYPPKIKPGTVVDAMAMNLDFGPTFLDLAGVPKPDYMQGTSLVPLFGGQTPPDWRKAVYYHFYEYPGWHAVKRHYGIRTQRYKLIHFYYNVNEWELYDLKNDPEEMQNVYDKPDYRLVRDSLTTQLRLLQKKYGDSDSLAEKFLEHDKPMMDRFKNVY</sequence>
<dbReference type="InterPro" id="IPR017850">
    <property type="entry name" value="Alkaline_phosphatase_core_sf"/>
</dbReference>
<reference evidence="5 8" key="2">
    <citation type="submission" date="2019-10" db="EMBL/GenBank/DDBJ databases">
        <title>Prolixibacter strains distinguished by the presence of nitrate reductase genes were adept at nitrate-dependent anaerobic corrosion of metallic iron and carbon steel.</title>
        <authorList>
            <person name="Iino T."/>
            <person name="Shono N."/>
            <person name="Ito K."/>
            <person name="Nakamura R."/>
            <person name="Sueoka K."/>
            <person name="Harayama S."/>
            <person name="Ohkuma M."/>
        </authorList>
    </citation>
    <scope>NUCLEOTIDE SEQUENCE [LARGE SCALE GENOMIC DNA]</scope>
    <source>
        <strain evidence="5 8">MIC1-1</strain>
    </source>
</reference>
<dbReference type="InterPro" id="IPR002591">
    <property type="entry name" value="Phosphodiest/P_Trfase"/>
</dbReference>
<dbReference type="PROSITE" id="PS51257">
    <property type="entry name" value="PROKAR_LIPOPROTEIN"/>
    <property type="match status" value="1"/>
</dbReference>
<evidence type="ECO:0000256" key="2">
    <source>
        <dbReference type="ARBA" id="ARBA00022801"/>
    </source>
</evidence>
<feature type="signal peptide" evidence="3">
    <location>
        <begin position="1"/>
        <end position="23"/>
    </location>
</feature>
<evidence type="ECO:0000313" key="5">
    <source>
        <dbReference type="EMBL" id="GET23264.1"/>
    </source>
</evidence>
<keyword evidence="2" id="KW-0378">Hydrolase</keyword>
<name>A0A2P8CFG4_9BACT</name>
<protein>
    <submittedName>
        <fullName evidence="6">Arylsulfatase A-like enzyme</fullName>
    </submittedName>
    <submittedName>
        <fullName evidence="5">N-acetylglucosamine-6-sulfatase</fullName>
    </submittedName>
</protein>
<comment type="similarity">
    <text evidence="1">Belongs to the sulfatase family.</text>
</comment>
<proteinExistence type="inferred from homology"/>
<dbReference type="EMBL" id="BLAU01000001">
    <property type="protein sequence ID" value="GET23264.1"/>
    <property type="molecule type" value="Genomic_DNA"/>
</dbReference>
<comment type="caution">
    <text evidence="6">The sequence shown here is derived from an EMBL/GenBank/DDBJ whole genome shotgun (WGS) entry which is preliminary data.</text>
</comment>
<dbReference type="Proteomes" id="UP000396862">
    <property type="component" value="Unassembled WGS sequence"/>
</dbReference>
<feature type="chain" id="PRO_5015119901" evidence="3">
    <location>
        <begin position="24"/>
        <end position="539"/>
    </location>
</feature>
<dbReference type="EMBL" id="PYGC01000003">
    <property type="protein sequence ID" value="PSK83720.1"/>
    <property type="molecule type" value="Genomic_DNA"/>
</dbReference>
<dbReference type="InterPro" id="IPR032506">
    <property type="entry name" value="SGSH_C"/>
</dbReference>
<dbReference type="AlphaFoldDB" id="A0A2P8CFG4"/>
<keyword evidence="3" id="KW-0732">Signal</keyword>
<dbReference type="Proteomes" id="UP000240621">
    <property type="component" value="Unassembled WGS sequence"/>
</dbReference>
<evidence type="ECO:0000256" key="3">
    <source>
        <dbReference type="SAM" id="SignalP"/>
    </source>
</evidence>
<dbReference type="RefSeq" id="WP_106541560.1">
    <property type="nucleotide sequence ID" value="NZ_BLAU01000001.1"/>
</dbReference>
<dbReference type="SUPFAM" id="SSF53649">
    <property type="entry name" value="Alkaline phosphatase-like"/>
    <property type="match status" value="1"/>
</dbReference>
<feature type="domain" description="N-sulphoglucosamine sulphohydrolase C-terminal" evidence="4">
    <location>
        <begin position="360"/>
        <end position="512"/>
    </location>
</feature>
<dbReference type="Pfam" id="PF16347">
    <property type="entry name" value="SGSH_C"/>
    <property type="match status" value="1"/>
</dbReference>
<evidence type="ECO:0000313" key="8">
    <source>
        <dbReference type="Proteomes" id="UP000396862"/>
    </source>
</evidence>
<dbReference type="OrthoDB" id="9765065at2"/>
<dbReference type="Gene3D" id="3.40.720.10">
    <property type="entry name" value="Alkaline Phosphatase, subunit A"/>
    <property type="match status" value="1"/>
</dbReference>
<dbReference type="InterPro" id="IPR024607">
    <property type="entry name" value="Sulfatase_CS"/>
</dbReference>
<dbReference type="PROSITE" id="PS00523">
    <property type="entry name" value="SULFATASE_1"/>
    <property type="match status" value="1"/>
</dbReference>
<dbReference type="PANTHER" id="PTHR43108:SF6">
    <property type="entry name" value="N-SULPHOGLUCOSAMINE SULPHOHYDROLASE"/>
    <property type="match status" value="1"/>
</dbReference>
<dbReference type="CDD" id="cd16031">
    <property type="entry name" value="G6S_like"/>
    <property type="match status" value="1"/>
</dbReference>
<evidence type="ECO:0000313" key="7">
    <source>
        <dbReference type="Proteomes" id="UP000240621"/>
    </source>
</evidence>
<dbReference type="PROSITE" id="PS00149">
    <property type="entry name" value="SULFATASE_2"/>
    <property type="match status" value="1"/>
</dbReference>
<evidence type="ECO:0000313" key="6">
    <source>
        <dbReference type="EMBL" id="PSK83720.1"/>
    </source>
</evidence>
<accession>A0A2P8CFG4</accession>
<organism evidence="6 7">
    <name type="scientific">Prolixibacter denitrificans</name>
    <dbReference type="NCBI Taxonomy" id="1541063"/>
    <lineage>
        <taxon>Bacteria</taxon>
        <taxon>Pseudomonadati</taxon>
        <taxon>Bacteroidota</taxon>
        <taxon>Bacteroidia</taxon>
        <taxon>Marinilabiliales</taxon>
        <taxon>Prolixibacteraceae</taxon>
        <taxon>Prolixibacter</taxon>
    </lineage>
</organism>
<keyword evidence="8" id="KW-1185">Reference proteome</keyword>
<gene>
    <name evidence="6" type="ORF">CLV93_103135</name>
    <name evidence="5" type="ORF">JCM18694_35100</name>
</gene>
<evidence type="ECO:0000259" key="4">
    <source>
        <dbReference type="Pfam" id="PF16347"/>
    </source>
</evidence>